<evidence type="ECO:0000259" key="1">
    <source>
        <dbReference type="Pfam" id="PF13091"/>
    </source>
</evidence>
<gene>
    <name evidence="2" type="ORF">OMP38_20100</name>
</gene>
<organism evidence="2 3">
    <name type="scientific">Cohnella ginsengisoli</name>
    <dbReference type="NCBI Taxonomy" id="425004"/>
    <lineage>
        <taxon>Bacteria</taxon>
        <taxon>Bacillati</taxon>
        <taxon>Bacillota</taxon>
        <taxon>Bacilli</taxon>
        <taxon>Bacillales</taxon>
        <taxon>Paenibacillaceae</taxon>
        <taxon>Cohnella</taxon>
    </lineage>
</organism>
<evidence type="ECO:0000313" key="3">
    <source>
        <dbReference type="Proteomes" id="UP001153387"/>
    </source>
</evidence>
<feature type="domain" description="Phospholipase D-like" evidence="1">
    <location>
        <begin position="88"/>
        <end position="212"/>
    </location>
</feature>
<protein>
    <recommendedName>
        <fullName evidence="1">Phospholipase D-like domain-containing protein</fullName>
    </recommendedName>
</protein>
<dbReference type="EMBL" id="JAPDHZ010000003">
    <property type="protein sequence ID" value="MDG0792919.1"/>
    <property type="molecule type" value="Genomic_DNA"/>
</dbReference>
<proteinExistence type="predicted"/>
<dbReference type="SUPFAM" id="SSF56024">
    <property type="entry name" value="Phospholipase D/nuclease"/>
    <property type="match status" value="1"/>
</dbReference>
<dbReference type="Gene3D" id="3.30.870.10">
    <property type="entry name" value="Endonuclease Chain A"/>
    <property type="match status" value="1"/>
</dbReference>
<dbReference type="GO" id="GO:0032049">
    <property type="term" value="P:cardiolipin biosynthetic process"/>
    <property type="evidence" value="ECO:0007669"/>
    <property type="project" value="TreeGrafter"/>
</dbReference>
<comment type="caution">
    <text evidence="2">The sequence shown here is derived from an EMBL/GenBank/DDBJ whole genome shotgun (WGS) entry which is preliminary data.</text>
</comment>
<dbReference type="PANTHER" id="PTHR21248">
    <property type="entry name" value="CARDIOLIPIN SYNTHASE"/>
    <property type="match status" value="1"/>
</dbReference>
<evidence type="ECO:0000313" key="2">
    <source>
        <dbReference type="EMBL" id="MDG0792919.1"/>
    </source>
</evidence>
<dbReference type="PANTHER" id="PTHR21248:SF12">
    <property type="entry name" value="CARDIOLIPIN SYNTHASE C"/>
    <property type="match status" value="1"/>
</dbReference>
<dbReference type="Pfam" id="PF13091">
    <property type="entry name" value="PLDc_2"/>
    <property type="match status" value="1"/>
</dbReference>
<reference evidence="2 3" key="1">
    <citation type="submission" date="2022-10" db="EMBL/GenBank/DDBJ databases">
        <title>Comparative genomic analysis of Cohnella hashimotonis sp. nov., isolated from the International Space Station.</title>
        <authorList>
            <person name="Simpson A."/>
            <person name="Venkateswaran K."/>
        </authorList>
    </citation>
    <scope>NUCLEOTIDE SEQUENCE [LARGE SCALE GENOMIC DNA]</scope>
    <source>
        <strain evidence="2 3">DSM 18997</strain>
    </source>
</reference>
<dbReference type="Proteomes" id="UP001153387">
    <property type="component" value="Unassembled WGS sequence"/>
</dbReference>
<dbReference type="InterPro" id="IPR025202">
    <property type="entry name" value="PLD-like_dom"/>
</dbReference>
<dbReference type="AlphaFoldDB" id="A0A9X4QN76"/>
<sequence>MEGRWASPRGQEEWHDGCFRIQGAAVEHLHQLFYDQWVVLGGDVFDAKDPFYWPLADRNCGEEECTLFTCFPGNPVNLIQAYFLDLVTYAAEETVIVNPYLIDKVFWERLKGLPAAEASHIAICNPIAVNDIPMNEKSVRCNMYKPWENGITFYDYSKTGRFSHWKIAYDKRSNCVFHGSYNLNTRSAIHDFEMGMLVRSPSLAGKIKQMIAYDLQQSEKIEDEAEFYKYPLLHPEFYLHAGVRYFC</sequence>
<keyword evidence="3" id="KW-1185">Reference proteome</keyword>
<accession>A0A9X4QN76</accession>
<name>A0A9X4QN76_9BACL</name>
<dbReference type="RefSeq" id="WP_277566664.1">
    <property type="nucleotide sequence ID" value="NZ_JAPDHZ010000003.1"/>
</dbReference>